<reference evidence="1" key="1">
    <citation type="journal article" date="2015" name="Proc. Natl. Acad. Sci. U.S.A.">
        <title>Networks of energetic and metabolic interactions define dynamics in microbial communities.</title>
        <authorList>
            <person name="Embree M."/>
            <person name="Liu J.K."/>
            <person name="Al-Bassam M.M."/>
            <person name="Zengler K."/>
        </authorList>
    </citation>
    <scope>NUCLEOTIDE SEQUENCE</scope>
</reference>
<name>A0A0W8F4A2_9ZZZZ</name>
<dbReference type="AlphaFoldDB" id="A0A0W8F4A2"/>
<protein>
    <submittedName>
        <fullName evidence="1">Uncharacterized protein</fullName>
    </submittedName>
</protein>
<organism evidence="1">
    <name type="scientific">hydrocarbon metagenome</name>
    <dbReference type="NCBI Taxonomy" id="938273"/>
    <lineage>
        <taxon>unclassified sequences</taxon>
        <taxon>metagenomes</taxon>
        <taxon>ecological metagenomes</taxon>
    </lineage>
</organism>
<evidence type="ECO:0000313" key="1">
    <source>
        <dbReference type="EMBL" id="KUG15695.1"/>
    </source>
</evidence>
<gene>
    <name evidence="1" type="ORF">ASZ90_014615</name>
</gene>
<comment type="caution">
    <text evidence="1">The sequence shown here is derived from an EMBL/GenBank/DDBJ whole genome shotgun (WGS) entry which is preliminary data.</text>
</comment>
<sequence length="43" mass="4654">MRISRTSWCERTRAGCAQGRGAAGTGRGGYLWQGIPLVMQSAR</sequence>
<dbReference type="EMBL" id="LNQE01001537">
    <property type="protein sequence ID" value="KUG15695.1"/>
    <property type="molecule type" value="Genomic_DNA"/>
</dbReference>
<accession>A0A0W8F4A2</accession>
<proteinExistence type="predicted"/>